<dbReference type="HAMAP" id="MF_00074">
    <property type="entry name" value="16SrRNA_methyltr_G"/>
    <property type="match status" value="1"/>
</dbReference>
<dbReference type="InterPro" id="IPR029063">
    <property type="entry name" value="SAM-dependent_MTases_sf"/>
</dbReference>
<name>A0A1V0UTP6_9BACL</name>
<dbReference type="PANTHER" id="PTHR31760:SF0">
    <property type="entry name" value="S-ADENOSYL-L-METHIONINE-DEPENDENT METHYLTRANSFERASES SUPERFAMILY PROTEIN"/>
    <property type="match status" value="1"/>
</dbReference>
<keyword evidence="4 6" id="KW-0808">Transferase</keyword>
<dbReference type="FunFam" id="3.40.50.150:FF:000041">
    <property type="entry name" value="Ribosomal RNA small subunit methyltransferase G"/>
    <property type="match status" value="1"/>
</dbReference>
<dbReference type="AlphaFoldDB" id="A0A1V0UTP6"/>
<dbReference type="EC" id="2.1.1.-" evidence="6"/>
<comment type="function">
    <text evidence="6">Specifically methylates the N7 position of guanine in position 535 of 16S rRNA.</text>
</comment>
<keyword evidence="1 6" id="KW-0963">Cytoplasm</keyword>
<evidence type="ECO:0000256" key="1">
    <source>
        <dbReference type="ARBA" id="ARBA00022490"/>
    </source>
</evidence>
<dbReference type="InterPro" id="IPR003682">
    <property type="entry name" value="rRNA_ssu_MeTfrase_G"/>
</dbReference>
<dbReference type="PIRSF" id="PIRSF003078">
    <property type="entry name" value="GidB"/>
    <property type="match status" value="1"/>
</dbReference>
<dbReference type="EMBL" id="CP020557">
    <property type="protein sequence ID" value="ARF68380.1"/>
    <property type="molecule type" value="Genomic_DNA"/>
</dbReference>
<comment type="similarity">
    <text evidence="6">Belongs to the methyltransferase superfamily. RNA methyltransferase RsmG family.</text>
</comment>
<dbReference type="SUPFAM" id="SSF53335">
    <property type="entry name" value="S-adenosyl-L-methionine-dependent methyltransferases"/>
    <property type="match status" value="1"/>
</dbReference>
<organism evidence="8 9">
    <name type="scientific">Paenibacillus larvae subsp. pulvifaciens</name>
    <dbReference type="NCBI Taxonomy" id="1477"/>
    <lineage>
        <taxon>Bacteria</taxon>
        <taxon>Bacillati</taxon>
        <taxon>Bacillota</taxon>
        <taxon>Bacilli</taxon>
        <taxon>Bacillales</taxon>
        <taxon>Paenibacillaceae</taxon>
        <taxon>Paenibacillus</taxon>
    </lineage>
</organism>
<feature type="binding site" evidence="6">
    <location>
        <position position="149"/>
    </location>
    <ligand>
        <name>S-adenosyl-L-methionine</name>
        <dbReference type="ChEBI" id="CHEBI:59789"/>
    </ligand>
</feature>
<comment type="subcellular location">
    <subcellularLocation>
        <location evidence="6">Cytoplasm</location>
    </subcellularLocation>
</comment>
<accession>A0A1V0UTP6</accession>
<evidence type="ECO:0000313" key="9">
    <source>
        <dbReference type="Proteomes" id="UP000192727"/>
    </source>
</evidence>
<dbReference type="Pfam" id="PF02527">
    <property type="entry name" value="GidB"/>
    <property type="match status" value="1"/>
</dbReference>
<evidence type="ECO:0000256" key="5">
    <source>
        <dbReference type="ARBA" id="ARBA00022691"/>
    </source>
</evidence>
<evidence type="ECO:0000256" key="7">
    <source>
        <dbReference type="SAM" id="MobiDB-lite"/>
    </source>
</evidence>
<sequence>MDQVQQQFTVLLRNQGISVSDQQLQQFECYYQELVEWNEKMNLTAITGREQVYVKHFYDSLSLSFFKDMNQVERMADIGSGAGFPGIPLKIMFPHLQLTIVDSLNKRILFLRQLIDKLGLKEVECVHSRAEDAGRLESHRDRYDLVTARAVARLAVLNELCLPFTKPGGFFISMKGSETENEMKEAAYSLKELKAEFVKLDRMELPIEHSVRHFVHIKKEGPTPKKYPRKAGTPVKNPLVKL</sequence>
<evidence type="ECO:0000256" key="6">
    <source>
        <dbReference type="HAMAP-Rule" id="MF_00074"/>
    </source>
</evidence>
<feature type="binding site" evidence="6">
    <location>
        <position position="84"/>
    </location>
    <ligand>
        <name>S-adenosyl-L-methionine</name>
        <dbReference type="ChEBI" id="CHEBI:59789"/>
    </ligand>
</feature>
<dbReference type="NCBIfam" id="TIGR00138">
    <property type="entry name" value="rsmG_gidB"/>
    <property type="match status" value="1"/>
</dbReference>
<keyword evidence="5 6" id="KW-0949">S-adenosyl-L-methionine</keyword>
<keyword evidence="3 6" id="KW-0489">Methyltransferase</keyword>
<feature type="region of interest" description="Disordered" evidence="7">
    <location>
        <begin position="219"/>
        <end position="242"/>
    </location>
</feature>
<evidence type="ECO:0000256" key="3">
    <source>
        <dbReference type="ARBA" id="ARBA00022603"/>
    </source>
</evidence>
<keyword evidence="2 6" id="KW-0698">rRNA processing</keyword>
<evidence type="ECO:0000256" key="2">
    <source>
        <dbReference type="ARBA" id="ARBA00022552"/>
    </source>
</evidence>
<feature type="binding site" evidence="6">
    <location>
        <position position="79"/>
    </location>
    <ligand>
        <name>S-adenosyl-L-methionine</name>
        <dbReference type="ChEBI" id="CHEBI:59789"/>
    </ligand>
</feature>
<proteinExistence type="inferred from homology"/>
<evidence type="ECO:0000256" key="4">
    <source>
        <dbReference type="ARBA" id="ARBA00022679"/>
    </source>
</evidence>
<evidence type="ECO:0000313" key="8">
    <source>
        <dbReference type="EMBL" id="ARF68380.1"/>
    </source>
</evidence>
<feature type="binding site" evidence="6">
    <location>
        <begin position="130"/>
        <end position="131"/>
    </location>
    <ligand>
        <name>S-adenosyl-L-methionine</name>
        <dbReference type="ChEBI" id="CHEBI:59789"/>
    </ligand>
</feature>
<dbReference type="RefSeq" id="WP_083040084.1">
    <property type="nucleotide sequence ID" value="NZ_CP020557.1"/>
</dbReference>
<dbReference type="Proteomes" id="UP000192727">
    <property type="component" value="Chromosome"/>
</dbReference>
<dbReference type="GO" id="GO:0070043">
    <property type="term" value="F:rRNA (guanine-N7-)-methyltransferase activity"/>
    <property type="evidence" value="ECO:0007669"/>
    <property type="project" value="UniProtKB-UniRule"/>
</dbReference>
<protein>
    <recommendedName>
        <fullName evidence="6">Ribosomal RNA small subunit methyltransferase G</fullName>
        <ecNumber evidence="6">2.1.1.-</ecNumber>
    </recommendedName>
    <alternativeName>
        <fullName evidence="6">16S rRNA 7-methylguanosine methyltransferase</fullName>
        <shortName evidence="6">16S rRNA m7G methyltransferase</shortName>
    </alternativeName>
</protein>
<reference evidence="8 9" key="1">
    <citation type="submission" date="2017-03" db="EMBL/GenBank/DDBJ databases">
        <title>Paenibacillus larvae genome sequencing.</title>
        <authorList>
            <person name="Dingman D.W."/>
        </authorList>
    </citation>
    <scope>NUCLEOTIDE SEQUENCE [LARGE SCALE GENOMIC DNA]</scope>
    <source>
        <strain evidence="8 9">SAG 10367</strain>
    </source>
</reference>
<comment type="caution">
    <text evidence="6">Lacks conserved residue(s) required for the propagation of feature annotation.</text>
</comment>
<dbReference type="PANTHER" id="PTHR31760">
    <property type="entry name" value="S-ADENOSYL-L-METHIONINE-DEPENDENT METHYLTRANSFERASES SUPERFAMILY PROTEIN"/>
    <property type="match status" value="1"/>
</dbReference>
<gene>
    <name evidence="6" type="primary">rsmG</name>
    <name evidence="8" type="ORF">B7C51_12015</name>
</gene>
<dbReference type="Gene3D" id="3.40.50.150">
    <property type="entry name" value="Vaccinia Virus protein VP39"/>
    <property type="match status" value="1"/>
</dbReference>
<dbReference type="GO" id="GO:0005829">
    <property type="term" value="C:cytosol"/>
    <property type="evidence" value="ECO:0007669"/>
    <property type="project" value="TreeGrafter"/>
</dbReference>